<accession>A0A6M3K0Q6</accession>
<name>A0A6M3K0Q6_9ZZZZ</name>
<reference evidence="1" key="1">
    <citation type="submission" date="2020-03" db="EMBL/GenBank/DDBJ databases">
        <title>The deep terrestrial virosphere.</title>
        <authorList>
            <person name="Holmfeldt K."/>
            <person name="Nilsson E."/>
            <person name="Simone D."/>
            <person name="Lopez-Fernandez M."/>
            <person name="Wu X."/>
            <person name="de Brujin I."/>
            <person name="Lundin D."/>
            <person name="Andersson A."/>
            <person name="Bertilsson S."/>
            <person name="Dopson M."/>
        </authorList>
    </citation>
    <scope>NUCLEOTIDE SEQUENCE</scope>
    <source>
        <strain evidence="1">MM415A01652</strain>
    </source>
</reference>
<organism evidence="1">
    <name type="scientific">viral metagenome</name>
    <dbReference type="NCBI Taxonomy" id="1070528"/>
    <lineage>
        <taxon>unclassified sequences</taxon>
        <taxon>metagenomes</taxon>
        <taxon>organismal metagenomes</taxon>
    </lineage>
</organism>
<proteinExistence type="predicted"/>
<protein>
    <submittedName>
        <fullName evidence="1">Uncharacterized protein</fullName>
    </submittedName>
</protein>
<sequence>MIGSDIIVKCEDAVLMGLSALVFHETVILLIHNQDRQTKGPPTMNPDEIISFGRAAEQLRIELARRGGKPE</sequence>
<dbReference type="AlphaFoldDB" id="A0A6M3K0Q6"/>
<dbReference type="EMBL" id="MT142193">
    <property type="protein sequence ID" value="QJA75923.1"/>
    <property type="molecule type" value="Genomic_DNA"/>
</dbReference>
<gene>
    <name evidence="1" type="ORF">MM415A01652_0008</name>
</gene>
<evidence type="ECO:0000313" key="1">
    <source>
        <dbReference type="EMBL" id="QJA75923.1"/>
    </source>
</evidence>